<evidence type="ECO:0000313" key="2">
    <source>
        <dbReference type="Proteomes" id="UP000652219"/>
    </source>
</evidence>
<proteinExistence type="predicted"/>
<protein>
    <submittedName>
        <fullName evidence="1">Uncharacterized protein</fullName>
    </submittedName>
</protein>
<keyword evidence="2" id="KW-1185">Reference proteome</keyword>
<organism evidence="1 2">
    <name type="scientific">Colletotrichum sojae</name>
    <dbReference type="NCBI Taxonomy" id="2175907"/>
    <lineage>
        <taxon>Eukaryota</taxon>
        <taxon>Fungi</taxon>
        <taxon>Dikarya</taxon>
        <taxon>Ascomycota</taxon>
        <taxon>Pezizomycotina</taxon>
        <taxon>Sordariomycetes</taxon>
        <taxon>Hypocreomycetidae</taxon>
        <taxon>Glomerellales</taxon>
        <taxon>Glomerellaceae</taxon>
        <taxon>Colletotrichum</taxon>
        <taxon>Colletotrichum orchidearum species complex</taxon>
    </lineage>
</organism>
<dbReference type="Proteomes" id="UP000652219">
    <property type="component" value="Unassembled WGS sequence"/>
</dbReference>
<reference evidence="1 2" key="1">
    <citation type="journal article" date="2020" name="Phytopathology">
        <title>Genome Sequence Resources of Colletotrichum truncatum, C. plurivorum, C. musicola, and C. sojae: Four Species Pathogenic to Soybean (Glycine max).</title>
        <authorList>
            <person name="Rogerio F."/>
            <person name="Boufleur T.R."/>
            <person name="Ciampi-Guillardi M."/>
            <person name="Sukno S.A."/>
            <person name="Thon M.R."/>
            <person name="Massola Junior N.S."/>
            <person name="Baroncelli R."/>
        </authorList>
    </citation>
    <scope>NUCLEOTIDE SEQUENCE [LARGE SCALE GENOMIC DNA]</scope>
    <source>
        <strain evidence="1 2">LFN0009</strain>
    </source>
</reference>
<dbReference type="AlphaFoldDB" id="A0A8H6J0K9"/>
<name>A0A8H6J0K9_9PEZI</name>
<dbReference type="EMBL" id="WIGN01000213">
    <property type="protein sequence ID" value="KAF6804264.1"/>
    <property type="molecule type" value="Genomic_DNA"/>
</dbReference>
<accession>A0A8H6J0K9</accession>
<gene>
    <name evidence="1" type="ORF">CSOJ01_10295</name>
</gene>
<dbReference type="SUPFAM" id="SSF52540">
    <property type="entry name" value="P-loop containing nucleoside triphosphate hydrolases"/>
    <property type="match status" value="1"/>
</dbReference>
<evidence type="ECO:0000313" key="1">
    <source>
        <dbReference type="EMBL" id="KAF6804264.1"/>
    </source>
</evidence>
<dbReference type="Gene3D" id="3.40.50.300">
    <property type="entry name" value="P-loop containing nucleotide triphosphate hydrolases"/>
    <property type="match status" value="1"/>
</dbReference>
<dbReference type="InterPro" id="IPR027417">
    <property type="entry name" value="P-loop_NTPase"/>
</dbReference>
<dbReference type="Pfam" id="PF13238">
    <property type="entry name" value="AAA_18"/>
    <property type="match status" value="1"/>
</dbReference>
<comment type="caution">
    <text evidence="1">The sequence shown here is derived from an EMBL/GenBank/DDBJ whole genome shotgun (WGS) entry which is preliminary data.</text>
</comment>
<sequence>MPYYIYINGYPGIGKLTIAKELQSRLQHSKIYHNHLMIDPIAPIVDRTSPNYQAIRTSLRRHLLDVIATVEEARPTSWIFTDSRSTSADGKAAAEDYKNAAAKRGVPFIPIILHCDLEENLQRIVHEERCSGQHIKLRDADVLRSIRTEEEIYHFGVEQELDLDITTIESAEAAETILVHIGKLGQM</sequence>